<dbReference type="PANTHER" id="PTHR43214:SF43">
    <property type="entry name" value="TWO-COMPONENT RESPONSE REGULATOR"/>
    <property type="match status" value="1"/>
</dbReference>
<sequence>MEHLIKVAIVDDQALIREGLATMIDLRERFQVVIQAKNGVHLLDMIHIEKVDLILLDIQMPEMDGMETLKALKKIECMAPIIMLTTFVDEQYILEAMRLGAAGYVLKDIEIDELILSMERVLNGHMVFPQSVQLKLMEQLSSQHKMSVRIKEELQEHDIYINEREEEMLQLMALGYSNQRIAEEIYLSIGTIKNYSSKLYEKLGVKNRAELVSYLHQLLNI</sequence>
<dbReference type="SUPFAM" id="SSF52172">
    <property type="entry name" value="CheY-like"/>
    <property type="match status" value="1"/>
</dbReference>
<feature type="domain" description="HTH luxR-type" evidence="7">
    <location>
        <begin position="154"/>
        <end position="219"/>
    </location>
</feature>
<dbReference type="InterPro" id="IPR058245">
    <property type="entry name" value="NreC/VraR/RcsB-like_REC"/>
</dbReference>
<dbReference type="InterPro" id="IPR039420">
    <property type="entry name" value="WalR-like"/>
</dbReference>
<dbReference type="EMBL" id="BAUU01000040">
    <property type="protein sequence ID" value="GAE32583.1"/>
    <property type="molecule type" value="Genomic_DNA"/>
</dbReference>
<evidence type="ECO:0000256" key="5">
    <source>
        <dbReference type="ARBA" id="ARBA00023163"/>
    </source>
</evidence>
<dbReference type="PRINTS" id="PR00038">
    <property type="entry name" value="HTHLUXR"/>
</dbReference>
<gene>
    <name evidence="9" type="ORF">JCM9152_4122</name>
</gene>
<name>W4QLR7_9BACI</name>
<evidence type="ECO:0000256" key="3">
    <source>
        <dbReference type="ARBA" id="ARBA00023015"/>
    </source>
</evidence>
<dbReference type="PANTHER" id="PTHR43214">
    <property type="entry name" value="TWO-COMPONENT RESPONSE REGULATOR"/>
    <property type="match status" value="1"/>
</dbReference>
<dbReference type="CDD" id="cd17535">
    <property type="entry name" value="REC_NarL-like"/>
    <property type="match status" value="1"/>
</dbReference>
<dbReference type="Pfam" id="PF00196">
    <property type="entry name" value="GerE"/>
    <property type="match status" value="1"/>
</dbReference>
<dbReference type="SMART" id="SM00421">
    <property type="entry name" value="HTH_LUXR"/>
    <property type="match status" value="1"/>
</dbReference>
<dbReference type="GO" id="GO:0000160">
    <property type="term" value="P:phosphorelay signal transduction system"/>
    <property type="evidence" value="ECO:0007669"/>
    <property type="project" value="InterPro"/>
</dbReference>
<accession>W4QLR7</accession>
<dbReference type="CDD" id="cd06170">
    <property type="entry name" value="LuxR_C_like"/>
    <property type="match status" value="1"/>
</dbReference>
<dbReference type="Pfam" id="PF00072">
    <property type="entry name" value="Response_reg"/>
    <property type="match status" value="1"/>
</dbReference>
<dbReference type="SUPFAM" id="SSF46894">
    <property type="entry name" value="C-terminal effector domain of the bipartite response regulators"/>
    <property type="match status" value="1"/>
</dbReference>
<evidence type="ECO:0000256" key="2">
    <source>
        <dbReference type="ARBA" id="ARBA00022553"/>
    </source>
</evidence>
<dbReference type="OrthoDB" id="9780153at2"/>
<keyword evidence="5" id="KW-0804">Transcription</keyword>
<reference evidence="9" key="1">
    <citation type="journal article" date="2014" name="Genome Announc.">
        <title>Draft Genome Sequences of Three Alkaliphilic Bacillus Strains, Bacillus wakoensis JCM 9140T, Bacillus akibai JCM 9157T, and Bacillus hemicellulosilyticus JCM 9152T.</title>
        <authorList>
            <person name="Yuki M."/>
            <person name="Oshima K."/>
            <person name="Suda W."/>
            <person name="Oshida Y."/>
            <person name="Kitamura K."/>
            <person name="Iida T."/>
            <person name="Hattori M."/>
            <person name="Ohkuma M."/>
        </authorList>
    </citation>
    <scope>NUCLEOTIDE SEQUENCE [LARGE SCALE GENOMIC DNA]</scope>
    <source>
        <strain evidence="9">JCM 9152</strain>
    </source>
</reference>
<keyword evidence="3" id="KW-0805">Transcription regulation</keyword>
<comment type="caution">
    <text evidence="9">The sequence shown here is derived from an EMBL/GenBank/DDBJ whole genome shotgun (WGS) entry which is preliminary data.</text>
</comment>
<organism evidence="9 10">
    <name type="scientific">Halalkalibacter hemicellulosilyticusJCM 9152</name>
    <dbReference type="NCBI Taxonomy" id="1236971"/>
    <lineage>
        <taxon>Bacteria</taxon>
        <taxon>Bacillati</taxon>
        <taxon>Bacillota</taxon>
        <taxon>Bacilli</taxon>
        <taxon>Bacillales</taxon>
        <taxon>Bacillaceae</taxon>
        <taxon>Halalkalibacter</taxon>
    </lineage>
</organism>
<keyword evidence="10" id="KW-1185">Reference proteome</keyword>
<dbReference type="RefSeq" id="WP_035346916.1">
    <property type="nucleotide sequence ID" value="NZ_BAUU01000040.1"/>
</dbReference>
<dbReference type="SMART" id="SM00448">
    <property type="entry name" value="REC"/>
    <property type="match status" value="1"/>
</dbReference>
<dbReference type="GO" id="GO:0006355">
    <property type="term" value="P:regulation of DNA-templated transcription"/>
    <property type="evidence" value="ECO:0007669"/>
    <property type="project" value="InterPro"/>
</dbReference>
<feature type="domain" description="Response regulatory" evidence="8">
    <location>
        <begin position="6"/>
        <end position="122"/>
    </location>
</feature>
<evidence type="ECO:0000313" key="9">
    <source>
        <dbReference type="EMBL" id="GAE32583.1"/>
    </source>
</evidence>
<evidence type="ECO:0000256" key="4">
    <source>
        <dbReference type="ARBA" id="ARBA00023125"/>
    </source>
</evidence>
<comment type="subcellular location">
    <subcellularLocation>
        <location evidence="1">Cytoplasm</location>
    </subcellularLocation>
</comment>
<proteinExistence type="predicted"/>
<dbReference type="GO" id="GO:0003677">
    <property type="term" value="F:DNA binding"/>
    <property type="evidence" value="ECO:0007669"/>
    <property type="project" value="UniProtKB-KW"/>
</dbReference>
<evidence type="ECO:0000259" key="8">
    <source>
        <dbReference type="PROSITE" id="PS50110"/>
    </source>
</evidence>
<evidence type="ECO:0000256" key="6">
    <source>
        <dbReference type="PROSITE-ProRule" id="PRU00169"/>
    </source>
</evidence>
<dbReference type="GO" id="GO:0005737">
    <property type="term" value="C:cytoplasm"/>
    <property type="evidence" value="ECO:0007669"/>
    <property type="project" value="UniProtKB-SubCell"/>
</dbReference>
<dbReference type="InterPro" id="IPR016032">
    <property type="entry name" value="Sig_transdc_resp-reg_C-effctor"/>
</dbReference>
<evidence type="ECO:0000256" key="1">
    <source>
        <dbReference type="ARBA" id="ARBA00004496"/>
    </source>
</evidence>
<protein>
    <submittedName>
        <fullName evidence="9">Two-component response regulator</fullName>
    </submittedName>
</protein>
<dbReference type="InterPro" id="IPR000792">
    <property type="entry name" value="Tscrpt_reg_LuxR_C"/>
</dbReference>
<evidence type="ECO:0000259" key="7">
    <source>
        <dbReference type="PROSITE" id="PS50043"/>
    </source>
</evidence>
<dbReference type="STRING" id="1236971.JCM9152_4122"/>
<evidence type="ECO:0000313" key="10">
    <source>
        <dbReference type="Proteomes" id="UP000018895"/>
    </source>
</evidence>
<dbReference type="PROSITE" id="PS50043">
    <property type="entry name" value="HTH_LUXR_2"/>
    <property type="match status" value="1"/>
</dbReference>
<dbReference type="Proteomes" id="UP000018895">
    <property type="component" value="Unassembled WGS sequence"/>
</dbReference>
<dbReference type="Gene3D" id="3.40.50.2300">
    <property type="match status" value="1"/>
</dbReference>
<dbReference type="InterPro" id="IPR011006">
    <property type="entry name" value="CheY-like_superfamily"/>
</dbReference>
<keyword evidence="4" id="KW-0238">DNA-binding</keyword>
<dbReference type="AlphaFoldDB" id="W4QLR7"/>
<dbReference type="InterPro" id="IPR001789">
    <property type="entry name" value="Sig_transdc_resp-reg_receiver"/>
</dbReference>
<keyword evidence="2 6" id="KW-0597">Phosphoprotein</keyword>
<feature type="modified residue" description="4-aspartylphosphate" evidence="6">
    <location>
        <position position="57"/>
    </location>
</feature>
<dbReference type="PROSITE" id="PS50110">
    <property type="entry name" value="RESPONSE_REGULATORY"/>
    <property type="match status" value="1"/>
</dbReference>